<sequence>MVEIIIPIYKKTPDADDLISINQAFHILKNHKITFIHPESLDVSNYEKFTSSFLAFDDVYFKNIHGYNRLMLSVDFYNSFSEKYLLIYQTDCFVFKDELLDWCNKDFDYIGAPWIRSSEKISLVKLISDRGLAKLKALINFKGNGKSQKDKSLLYNAVGNGGLSLRKREKFIEVLKNLSDVKDVYLKKENISEFYAEDVFFSIEPERNGINFSKPDYKEACGFSIENKQQKALEINNGRLPFGCHRWNKEREFWKPYFSKAGYSI</sequence>
<evidence type="ECO:0000313" key="3">
    <source>
        <dbReference type="Proteomes" id="UP000185781"/>
    </source>
</evidence>
<protein>
    <recommendedName>
        <fullName evidence="1">DUF5672 domain-containing protein</fullName>
    </recommendedName>
</protein>
<dbReference type="RefSeq" id="WP_076390577.1">
    <property type="nucleotide sequence ID" value="NZ_FTOV01000002.1"/>
</dbReference>
<dbReference type="EMBL" id="FTOV01000002">
    <property type="protein sequence ID" value="SIS69295.1"/>
    <property type="molecule type" value="Genomic_DNA"/>
</dbReference>
<dbReference type="Pfam" id="PF18922">
    <property type="entry name" value="DUF5672"/>
    <property type="match status" value="1"/>
</dbReference>
<name>A0A1N7L5Z8_9FLAO</name>
<feature type="domain" description="DUF5672" evidence="1">
    <location>
        <begin position="53"/>
        <end position="245"/>
    </location>
</feature>
<dbReference type="Proteomes" id="UP000185781">
    <property type="component" value="Unassembled WGS sequence"/>
</dbReference>
<dbReference type="InterPro" id="IPR043729">
    <property type="entry name" value="DUF5672"/>
</dbReference>
<accession>A0A1N7L5Z8</accession>
<dbReference type="OrthoDB" id="7391526at2"/>
<evidence type="ECO:0000259" key="1">
    <source>
        <dbReference type="Pfam" id="PF18922"/>
    </source>
</evidence>
<dbReference type="AlphaFoldDB" id="A0A1N7L5Z8"/>
<organism evidence="2 3">
    <name type="scientific">Chryseobacterium gambrini</name>
    <dbReference type="NCBI Taxonomy" id="373672"/>
    <lineage>
        <taxon>Bacteria</taxon>
        <taxon>Pseudomonadati</taxon>
        <taxon>Bacteroidota</taxon>
        <taxon>Flavobacteriia</taxon>
        <taxon>Flavobacteriales</taxon>
        <taxon>Weeksellaceae</taxon>
        <taxon>Chryseobacterium group</taxon>
        <taxon>Chryseobacterium</taxon>
    </lineage>
</organism>
<reference evidence="2 3" key="1">
    <citation type="submission" date="2017-01" db="EMBL/GenBank/DDBJ databases">
        <authorList>
            <person name="Mah S.A."/>
            <person name="Swanson W.J."/>
            <person name="Moy G.W."/>
            <person name="Vacquier V.D."/>
        </authorList>
    </citation>
    <scope>NUCLEOTIDE SEQUENCE [LARGE SCALE GENOMIC DNA]</scope>
    <source>
        <strain evidence="2 3">DSM 18014</strain>
    </source>
</reference>
<gene>
    <name evidence="2" type="ORF">SAMN05421785_10212</name>
</gene>
<evidence type="ECO:0000313" key="2">
    <source>
        <dbReference type="EMBL" id="SIS69295.1"/>
    </source>
</evidence>
<dbReference type="STRING" id="373672.SAMN05421785_10212"/>
<proteinExistence type="predicted"/>